<name>A0ABN7W5Q8_GIGMA</name>
<proteinExistence type="predicted"/>
<keyword evidence="2" id="KW-1185">Reference proteome</keyword>
<reference evidence="1 2" key="1">
    <citation type="submission" date="2021-06" db="EMBL/GenBank/DDBJ databases">
        <authorList>
            <person name="Kallberg Y."/>
            <person name="Tangrot J."/>
            <person name="Rosling A."/>
        </authorList>
    </citation>
    <scope>NUCLEOTIDE SEQUENCE [LARGE SCALE GENOMIC DNA]</scope>
    <source>
        <strain evidence="1 2">120-4 pot B 10/14</strain>
    </source>
</reference>
<dbReference type="Proteomes" id="UP000789901">
    <property type="component" value="Unassembled WGS sequence"/>
</dbReference>
<accession>A0ABN7W5Q8</accession>
<dbReference type="EMBL" id="CAJVQB010030649">
    <property type="protein sequence ID" value="CAG8815849.1"/>
    <property type="molecule type" value="Genomic_DNA"/>
</dbReference>
<evidence type="ECO:0000313" key="1">
    <source>
        <dbReference type="EMBL" id="CAG8815849.1"/>
    </source>
</evidence>
<evidence type="ECO:0000313" key="2">
    <source>
        <dbReference type="Proteomes" id="UP000789901"/>
    </source>
</evidence>
<gene>
    <name evidence="1" type="ORF">GMARGA_LOCUS26389</name>
</gene>
<sequence length="204" mass="23466">MIHTPEWYLDIAINTPLSPVSNNKEKSYKKGIPKIVKPKKTTRTKVCNSCPAIFDHEEKRFGKWVNNTKSSLRNLCDCCRFDHGKTRVLETQGKSRVIHHVEEIPLPTCKNCSEVMPLARWMKDLCNKCSHWYLPPNCIIMVQTTRLAKILGYPILGRVGFDQFTFEAVISTRVRERQIINLATRSSILDAKFNHSTLKGHTDI</sequence>
<organism evidence="1 2">
    <name type="scientific">Gigaspora margarita</name>
    <dbReference type="NCBI Taxonomy" id="4874"/>
    <lineage>
        <taxon>Eukaryota</taxon>
        <taxon>Fungi</taxon>
        <taxon>Fungi incertae sedis</taxon>
        <taxon>Mucoromycota</taxon>
        <taxon>Glomeromycotina</taxon>
        <taxon>Glomeromycetes</taxon>
        <taxon>Diversisporales</taxon>
        <taxon>Gigasporaceae</taxon>
        <taxon>Gigaspora</taxon>
    </lineage>
</organism>
<comment type="caution">
    <text evidence="1">The sequence shown here is derived from an EMBL/GenBank/DDBJ whole genome shotgun (WGS) entry which is preliminary data.</text>
</comment>
<protein>
    <submittedName>
        <fullName evidence="1">29663_t:CDS:1</fullName>
    </submittedName>
</protein>